<dbReference type="InterPro" id="IPR005467">
    <property type="entry name" value="His_kinase_dom"/>
</dbReference>
<evidence type="ECO:0000256" key="7">
    <source>
        <dbReference type="SAM" id="Phobius"/>
    </source>
</evidence>
<dbReference type="PROSITE" id="PS50109">
    <property type="entry name" value="HIS_KIN"/>
    <property type="match status" value="1"/>
</dbReference>
<organism evidence="10 11">
    <name type="scientific">Ohtaekwangia koreensis</name>
    <dbReference type="NCBI Taxonomy" id="688867"/>
    <lineage>
        <taxon>Bacteria</taxon>
        <taxon>Pseudomonadati</taxon>
        <taxon>Bacteroidota</taxon>
        <taxon>Cytophagia</taxon>
        <taxon>Cytophagales</taxon>
        <taxon>Fulvivirgaceae</taxon>
        <taxon>Ohtaekwangia</taxon>
    </lineage>
</organism>
<dbReference type="InterPro" id="IPR003661">
    <property type="entry name" value="HisK_dim/P_dom"/>
</dbReference>
<name>A0A1T5IWA6_9BACT</name>
<dbReference type="GO" id="GO:0016020">
    <property type="term" value="C:membrane"/>
    <property type="evidence" value="ECO:0007669"/>
    <property type="project" value="UniProtKB-SubCell"/>
</dbReference>
<dbReference type="InterPro" id="IPR003594">
    <property type="entry name" value="HATPase_dom"/>
</dbReference>
<keyword evidence="7" id="KW-0472">Membrane</keyword>
<dbReference type="RefSeq" id="WP_079685094.1">
    <property type="nucleotide sequence ID" value="NZ_FUZU01000001.1"/>
</dbReference>
<feature type="domain" description="HAMP" evidence="9">
    <location>
        <begin position="214"/>
        <end position="266"/>
    </location>
</feature>
<keyword evidence="11" id="KW-1185">Reference proteome</keyword>
<proteinExistence type="predicted"/>
<evidence type="ECO:0000256" key="1">
    <source>
        <dbReference type="ARBA" id="ARBA00000085"/>
    </source>
</evidence>
<evidence type="ECO:0000256" key="6">
    <source>
        <dbReference type="ARBA" id="ARBA00022777"/>
    </source>
</evidence>
<comment type="catalytic activity">
    <reaction evidence="1">
        <text>ATP + protein L-histidine = ADP + protein N-phospho-L-histidine.</text>
        <dbReference type="EC" id="2.7.13.3"/>
    </reaction>
</comment>
<evidence type="ECO:0000259" key="9">
    <source>
        <dbReference type="PROSITE" id="PS50885"/>
    </source>
</evidence>
<dbReference type="SMART" id="SM00387">
    <property type="entry name" value="HATPase_c"/>
    <property type="match status" value="1"/>
</dbReference>
<dbReference type="Gene3D" id="6.10.340.10">
    <property type="match status" value="1"/>
</dbReference>
<feature type="domain" description="Histidine kinase" evidence="8">
    <location>
        <begin position="281"/>
        <end position="492"/>
    </location>
</feature>
<dbReference type="STRING" id="688867.SAMN05660236_0469"/>
<evidence type="ECO:0000256" key="5">
    <source>
        <dbReference type="ARBA" id="ARBA00022679"/>
    </source>
</evidence>
<dbReference type="EC" id="2.7.13.3" evidence="3"/>
<dbReference type="Pfam" id="PF00672">
    <property type="entry name" value="HAMP"/>
    <property type="match status" value="1"/>
</dbReference>
<keyword evidence="5" id="KW-0808">Transferase</keyword>
<dbReference type="CDD" id="cd06225">
    <property type="entry name" value="HAMP"/>
    <property type="match status" value="1"/>
</dbReference>
<dbReference type="InterPro" id="IPR036890">
    <property type="entry name" value="HATPase_C_sf"/>
</dbReference>
<evidence type="ECO:0000313" key="11">
    <source>
        <dbReference type="Proteomes" id="UP000190961"/>
    </source>
</evidence>
<protein>
    <recommendedName>
        <fullName evidence="3">histidine kinase</fullName>
        <ecNumber evidence="3">2.7.13.3</ecNumber>
    </recommendedName>
</protein>
<dbReference type="Pfam" id="PF02518">
    <property type="entry name" value="HATPase_c"/>
    <property type="match status" value="1"/>
</dbReference>
<dbReference type="OrthoDB" id="9124519at2"/>
<comment type="subcellular location">
    <subcellularLocation>
        <location evidence="2">Membrane</location>
    </subcellularLocation>
</comment>
<evidence type="ECO:0000256" key="4">
    <source>
        <dbReference type="ARBA" id="ARBA00022553"/>
    </source>
</evidence>
<sequence>MKISYVILFSFLMILLLFAATTYINFKQSEKINENHELLARSSIILKQSNRFQRNILNMVSGLRGYLLTNEVFFIQSYDSAMLENDEILDELSVLIKDSVQQKNLLDGILELNKYWINEFALPLIEARKNATVSDSSMNAFNKLYRAKLVTGMEKEINRSLQQKFKEFSNHEYAVREQQKLALSSFIQRTKDISFSLTLFSFIAGMAIAIFIATHISSGIVKMVHMADSISKGEYTVSMKAEGKDELGKLGRSLNNMAGILSENISLLQRKNEELNQFAYIVSHDLKAPLRGIDNVVTWIQEDHMHELSPKVVEYLELIKGRIIRAENLLNGILSYSRVGRELQPNEVVDVNELLEEIQGYLPEKPGITLHIEKNMPKLFTEKLPLMQVFMNLIVNAYKYHTKANGSVQVYHTKNDHYYEFYVEDDGPGISKEYHKKIFMIFQTLENRDSFESTGVGLAIVKKILDDRKLTIRLNSEPGTGSTFIFTWPLNEIV</sequence>
<dbReference type="CDD" id="cd00082">
    <property type="entry name" value="HisKA"/>
    <property type="match status" value="1"/>
</dbReference>
<reference evidence="10 11" key="1">
    <citation type="submission" date="2017-02" db="EMBL/GenBank/DDBJ databases">
        <authorList>
            <person name="Peterson S.W."/>
        </authorList>
    </citation>
    <scope>NUCLEOTIDE SEQUENCE [LARGE SCALE GENOMIC DNA]</scope>
    <source>
        <strain evidence="10 11">DSM 25262</strain>
    </source>
</reference>
<dbReference type="Proteomes" id="UP000190961">
    <property type="component" value="Unassembled WGS sequence"/>
</dbReference>
<keyword evidence="4" id="KW-0597">Phosphoprotein</keyword>
<evidence type="ECO:0000256" key="3">
    <source>
        <dbReference type="ARBA" id="ARBA00012438"/>
    </source>
</evidence>
<dbReference type="InterPro" id="IPR036097">
    <property type="entry name" value="HisK_dim/P_sf"/>
</dbReference>
<dbReference type="InterPro" id="IPR004358">
    <property type="entry name" value="Sig_transdc_His_kin-like_C"/>
</dbReference>
<dbReference type="PRINTS" id="PR00344">
    <property type="entry name" value="BCTRLSENSOR"/>
</dbReference>
<dbReference type="PANTHER" id="PTHR42878">
    <property type="entry name" value="TWO-COMPONENT HISTIDINE KINASE"/>
    <property type="match status" value="1"/>
</dbReference>
<dbReference type="GO" id="GO:0000155">
    <property type="term" value="F:phosphorelay sensor kinase activity"/>
    <property type="evidence" value="ECO:0007669"/>
    <property type="project" value="InterPro"/>
</dbReference>
<dbReference type="SMART" id="SM00304">
    <property type="entry name" value="HAMP"/>
    <property type="match status" value="1"/>
</dbReference>
<gene>
    <name evidence="10" type="ORF">SAMN05660236_0469</name>
</gene>
<dbReference type="AlphaFoldDB" id="A0A1T5IWA6"/>
<dbReference type="EMBL" id="FUZU01000001">
    <property type="protein sequence ID" value="SKC43435.1"/>
    <property type="molecule type" value="Genomic_DNA"/>
</dbReference>
<dbReference type="SUPFAM" id="SSF55874">
    <property type="entry name" value="ATPase domain of HSP90 chaperone/DNA topoisomerase II/histidine kinase"/>
    <property type="match status" value="1"/>
</dbReference>
<evidence type="ECO:0000313" key="10">
    <source>
        <dbReference type="EMBL" id="SKC43435.1"/>
    </source>
</evidence>
<dbReference type="PANTHER" id="PTHR42878:SF15">
    <property type="entry name" value="BACTERIOPHYTOCHROME"/>
    <property type="match status" value="1"/>
</dbReference>
<dbReference type="GO" id="GO:0000156">
    <property type="term" value="F:phosphorelay response regulator activity"/>
    <property type="evidence" value="ECO:0007669"/>
    <property type="project" value="TreeGrafter"/>
</dbReference>
<dbReference type="Pfam" id="PF00512">
    <property type="entry name" value="HisKA"/>
    <property type="match status" value="1"/>
</dbReference>
<dbReference type="Pfam" id="PF05227">
    <property type="entry name" value="CHASE3"/>
    <property type="match status" value="1"/>
</dbReference>
<keyword evidence="6 10" id="KW-0418">Kinase</keyword>
<evidence type="ECO:0000256" key="2">
    <source>
        <dbReference type="ARBA" id="ARBA00004370"/>
    </source>
</evidence>
<keyword evidence="7" id="KW-1133">Transmembrane helix</keyword>
<dbReference type="SUPFAM" id="SSF158472">
    <property type="entry name" value="HAMP domain-like"/>
    <property type="match status" value="1"/>
</dbReference>
<dbReference type="Gene3D" id="1.10.287.130">
    <property type="match status" value="1"/>
</dbReference>
<evidence type="ECO:0000259" key="8">
    <source>
        <dbReference type="PROSITE" id="PS50109"/>
    </source>
</evidence>
<keyword evidence="7" id="KW-0812">Transmembrane</keyword>
<dbReference type="Gene3D" id="3.30.565.10">
    <property type="entry name" value="Histidine kinase-like ATPase, C-terminal domain"/>
    <property type="match status" value="1"/>
</dbReference>
<dbReference type="InterPro" id="IPR003660">
    <property type="entry name" value="HAMP_dom"/>
</dbReference>
<dbReference type="InterPro" id="IPR050351">
    <property type="entry name" value="BphY/WalK/GraS-like"/>
</dbReference>
<feature type="transmembrane region" description="Helical" evidence="7">
    <location>
        <begin position="193"/>
        <end position="213"/>
    </location>
</feature>
<dbReference type="PROSITE" id="PS50885">
    <property type="entry name" value="HAMP"/>
    <property type="match status" value="1"/>
</dbReference>
<feature type="transmembrane region" description="Helical" evidence="7">
    <location>
        <begin position="6"/>
        <end position="26"/>
    </location>
</feature>
<dbReference type="GO" id="GO:0030295">
    <property type="term" value="F:protein kinase activator activity"/>
    <property type="evidence" value="ECO:0007669"/>
    <property type="project" value="TreeGrafter"/>
</dbReference>
<dbReference type="SMART" id="SM00388">
    <property type="entry name" value="HisKA"/>
    <property type="match status" value="1"/>
</dbReference>
<dbReference type="InterPro" id="IPR007891">
    <property type="entry name" value="CHASE3"/>
</dbReference>
<dbReference type="SUPFAM" id="SSF47384">
    <property type="entry name" value="Homodimeric domain of signal transducing histidine kinase"/>
    <property type="match status" value="1"/>
</dbReference>
<dbReference type="GO" id="GO:0007234">
    <property type="term" value="P:osmosensory signaling via phosphorelay pathway"/>
    <property type="evidence" value="ECO:0007669"/>
    <property type="project" value="TreeGrafter"/>
</dbReference>
<accession>A0A1T5IWA6</accession>